<comment type="caution">
    <text evidence="2">The sequence shown here is derived from an EMBL/GenBank/DDBJ whole genome shotgun (WGS) entry which is preliminary data.</text>
</comment>
<evidence type="ECO:0000313" key="2">
    <source>
        <dbReference type="EMBL" id="KAK2659655.1"/>
    </source>
</evidence>
<proteinExistence type="predicted"/>
<accession>A0AAD9XHJ7</accession>
<dbReference type="Proteomes" id="UP001280121">
    <property type="component" value="Unassembled WGS sequence"/>
</dbReference>
<organism evidence="2 3">
    <name type="scientific">Dipteronia dyeriana</name>
    <dbReference type="NCBI Taxonomy" id="168575"/>
    <lineage>
        <taxon>Eukaryota</taxon>
        <taxon>Viridiplantae</taxon>
        <taxon>Streptophyta</taxon>
        <taxon>Embryophyta</taxon>
        <taxon>Tracheophyta</taxon>
        <taxon>Spermatophyta</taxon>
        <taxon>Magnoliopsida</taxon>
        <taxon>eudicotyledons</taxon>
        <taxon>Gunneridae</taxon>
        <taxon>Pentapetalae</taxon>
        <taxon>rosids</taxon>
        <taxon>malvids</taxon>
        <taxon>Sapindales</taxon>
        <taxon>Sapindaceae</taxon>
        <taxon>Hippocastanoideae</taxon>
        <taxon>Acereae</taxon>
        <taxon>Dipteronia</taxon>
    </lineage>
</organism>
<dbReference type="AlphaFoldDB" id="A0AAD9XHJ7"/>
<keyword evidence="3" id="KW-1185">Reference proteome</keyword>
<evidence type="ECO:0000259" key="1">
    <source>
        <dbReference type="Pfam" id="PF03101"/>
    </source>
</evidence>
<reference evidence="2" key="1">
    <citation type="journal article" date="2023" name="Plant J.">
        <title>Genome sequences and population genomics provide insights into the demographic history, inbreeding, and mutation load of two 'living fossil' tree species of Dipteronia.</title>
        <authorList>
            <person name="Feng Y."/>
            <person name="Comes H.P."/>
            <person name="Chen J."/>
            <person name="Zhu S."/>
            <person name="Lu R."/>
            <person name="Zhang X."/>
            <person name="Li P."/>
            <person name="Qiu J."/>
            <person name="Olsen K.M."/>
            <person name="Qiu Y."/>
        </authorList>
    </citation>
    <scope>NUCLEOTIDE SEQUENCE</scope>
    <source>
        <strain evidence="2">KIB01</strain>
    </source>
</reference>
<feature type="domain" description="FAR1" evidence="1">
    <location>
        <begin position="71"/>
        <end position="136"/>
    </location>
</feature>
<name>A0AAD9XHJ7_9ROSI</name>
<gene>
    <name evidence="2" type="ORF">Ddye_006188</name>
</gene>
<dbReference type="PANTHER" id="PTHR46328">
    <property type="entry name" value="FAR-RED IMPAIRED RESPONSIVE (FAR1) FAMILY PROTEIN-RELATED"/>
    <property type="match status" value="1"/>
</dbReference>
<evidence type="ECO:0000313" key="3">
    <source>
        <dbReference type="Proteomes" id="UP001280121"/>
    </source>
</evidence>
<dbReference type="Pfam" id="PF03101">
    <property type="entry name" value="FAR1"/>
    <property type="match status" value="1"/>
</dbReference>
<dbReference type="PANTHER" id="PTHR46328:SF30">
    <property type="entry name" value="OS04G0641500 PROTEIN"/>
    <property type="match status" value="1"/>
</dbReference>
<dbReference type="EMBL" id="JANJYI010000002">
    <property type="protein sequence ID" value="KAK2659655.1"/>
    <property type="molecule type" value="Genomic_DNA"/>
</dbReference>
<dbReference type="InterPro" id="IPR004330">
    <property type="entry name" value="FAR1_DNA_bnd_dom"/>
</dbReference>
<sequence length="138" mass="16099">MDEDLKPTDTSTMNEWPFQVTFAPCNVSTNPSMNCDRDRQPTNDVVDSDIINSEVKDIMGKEFIFVSDAEDFYKKFSYVTGFSMRKDRLYRDTHGLITIRRWVCSKEGYISKKNVKMTNRVHGPRVQIRESCRGNIQK</sequence>
<protein>
    <recommendedName>
        <fullName evidence="1">FAR1 domain-containing protein</fullName>
    </recommendedName>
</protein>